<sequence>MRLRIDLAYDGGRFHGWAAQPGLRTVQGVLEESLGRILRLPEPPSLTVAGRTDAGVHARGQVCHVDLPEADPAQLLHRLRRIVPDDIAVHDVTWAPDGFDARFSAIWRRYCYRLLDSTQVLDPLLRTQVAQTRHPLDVATMSAATRMLTGLREFAPFCKARPGATTIRELREFSVTQRPDGVLEVHLLADAFCHSMVRALVGALTVVGGLRRDLAWLERTAELGHRAGDVPLMPPHGLVLEEVGYPEESQLAARATEARAMRSLEGP</sequence>
<evidence type="ECO:0000256" key="2">
    <source>
        <dbReference type="ARBA" id="ARBA00022694"/>
    </source>
</evidence>
<protein>
    <recommendedName>
        <fullName evidence="4">tRNA pseudouridine synthase A</fullName>
        <ecNumber evidence="4">5.4.99.12</ecNumber>
    </recommendedName>
    <alternativeName>
        <fullName evidence="4">tRNA pseudouridine(38-40) synthase</fullName>
    </alternativeName>
    <alternativeName>
        <fullName evidence="4">tRNA pseudouridylate synthase I</fullName>
    </alternativeName>
    <alternativeName>
        <fullName evidence="4">tRNA-uridine isomerase I</fullName>
    </alternativeName>
</protein>
<organism evidence="9 10">
    <name type="scientific">Arachnia propionica</name>
    <dbReference type="NCBI Taxonomy" id="1750"/>
    <lineage>
        <taxon>Bacteria</taxon>
        <taxon>Bacillati</taxon>
        <taxon>Actinomycetota</taxon>
        <taxon>Actinomycetes</taxon>
        <taxon>Propionibacteriales</taxon>
        <taxon>Propionibacteriaceae</taxon>
        <taxon>Arachnia</taxon>
    </lineage>
</organism>
<dbReference type="PANTHER" id="PTHR11142:SF0">
    <property type="entry name" value="TRNA PSEUDOURIDINE SYNTHASE-LIKE 1"/>
    <property type="match status" value="1"/>
</dbReference>
<dbReference type="GO" id="GO:0031119">
    <property type="term" value="P:tRNA pseudouridine synthesis"/>
    <property type="evidence" value="ECO:0007669"/>
    <property type="project" value="UniProtKB-UniRule"/>
</dbReference>
<dbReference type="HAMAP" id="MF_00171">
    <property type="entry name" value="TruA"/>
    <property type="match status" value="1"/>
</dbReference>
<keyword evidence="3 4" id="KW-0413">Isomerase</keyword>
<dbReference type="Proteomes" id="UP000280935">
    <property type="component" value="Unassembled WGS sequence"/>
</dbReference>
<evidence type="ECO:0000256" key="7">
    <source>
        <dbReference type="RuleBase" id="RU003792"/>
    </source>
</evidence>
<dbReference type="OrthoDB" id="9811823at2"/>
<dbReference type="SUPFAM" id="SSF55120">
    <property type="entry name" value="Pseudouridine synthase"/>
    <property type="match status" value="1"/>
</dbReference>
<dbReference type="GO" id="GO:0160147">
    <property type="term" value="F:tRNA pseudouridine(38-40) synthase activity"/>
    <property type="evidence" value="ECO:0007669"/>
    <property type="project" value="UniProtKB-EC"/>
</dbReference>
<comment type="subunit">
    <text evidence="4">Homodimer.</text>
</comment>
<gene>
    <name evidence="4 9" type="primary">truA</name>
    <name evidence="9" type="ORF">EII35_07480</name>
</gene>
<dbReference type="Pfam" id="PF01416">
    <property type="entry name" value="PseudoU_synth_1"/>
    <property type="match status" value="1"/>
</dbReference>
<keyword evidence="2 4" id="KW-0819">tRNA processing</keyword>
<evidence type="ECO:0000256" key="4">
    <source>
        <dbReference type="HAMAP-Rule" id="MF_00171"/>
    </source>
</evidence>
<dbReference type="InterPro" id="IPR020094">
    <property type="entry name" value="TruA/RsuA/RluB/E/F_N"/>
</dbReference>
<comment type="function">
    <text evidence="4">Formation of pseudouridine at positions 38, 39 and 40 in the anticodon stem and loop of transfer RNAs.</text>
</comment>
<evidence type="ECO:0000259" key="8">
    <source>
        <dbReference type="Pfam" id="PF01416"/>
    </source>
</evidence>
<evidence type="ECO:0000256" key="5">
    <source>
        <dbReference type="PIRSR" id="PIRSR001430-1"/>
    </source>
</evidence>
<evidence type="ECO:0000256" key="6">
    <source>
        <dbReference type="PIRSR" id="PIRSR001430-2"/>
    </source>
</evidence>
<dbReference type="Gene3D" id="3.30.70.660">
    <property type="entry name" value="Pseudouridine synthase I, catalytic domain, C-terminal subdomain"/>
    <property type="match status" value="1"/>
</dbReference>
<evidence type="ECO:0000256" key="1">
    <source>
        <dbReference type="ARBA" id="ARBA00009375"/>
    </source>
</evidence>
<evidence type="ECO:0000313" key="9">
    <source>
        <dbReference type="EMBL" id="RRD49716.1"/>
    </source>
</evidence>
<name>A0A3P1WUJ7_9ACTN</name>
<comment type="caution">
    <text evidence="9">The sequence shown here is derived from an EMBL/GenBank/DDBJ whole genome shotgun (WGS) entry which is preliminary data.</text>
</comment>
<proteinExistence type="inferred from homology"/>
<comment type="similarity">
    <text evidence="1 4 7">Belongs to the tRNA pseudouridine synthase TruA family.</text>
</comment>
<dbReference type="CDD" id="cd02570">
    <property type="entry name" value="PseudoU_synth_EcTruA"/>
    <property type="match status" value="1"/>
</dbReference>
<dbReference type="PANTHER" id="PTHR11142">
    <property type="entry name" value="PSEUDOURIDYLATE SYNTHASE"/>
    <property type="match status" value="1"/>
</dbReference>
<evidence type="ECO:0000256" key="3">
    <source>
        <dbReference type="ARBA" id="ARBA00023235"/>
    </source>
</evidence>
<feature type="binding site" evidence="4 6">
    <location>
        <position position="110"/>
    </location>
    <ligand>
        <name>substrate</name>
    </ligand>
</feature>
<dbReference type="NCBIfam" id="TIGR00071">
    <property type="entry name" value="hisT_truA"/>
    <property type="match status" value="1"/>
</dbReference>
<dbReference type="Gene3D" id="3.30.70.580">
    <property type="entry name" value="Pseudouridine synthase I, catalytic domain, N-terminal subdomain"/>
    <property type="match status" value="1"/>
</dbReference>
<comment type="catalytic activity">
    <reaction evidence="4 7">
        <text>uridine(38/39/40) in tRNA = pseudouridine(38/39/40) in tRNA</text>
        <dbReference type="Rhea" id="RHEA:22376"/>
        <dbReference type="Rhea" id="RHEA-COMP:10085"/>
        <dbReference type="Rhea" id="RHEA-COMP:10087"/>
        <dbReference type="ChEBI" id="CHEBI:65314"/>
        <dbReference type="ChEBI" id="CHEBI:65315"/>
        <dbReference type="EC" id="5.4.99.12"/>
    </reaction>
</comment>
<evidence type="ECO:0000313" key="10">
    <source>
        <dbReference type="Proteomes" id="UP000280935"/>
    </source>
</evidence>
<dbReference type="PIRSF" id="PIRSF001430">
    <property type="entry name" value="tRNA_psdUrid_synth"/>
    <property type="match status" value="1"/>
</dbReference>
<dbReference type="InterPro" id="IPR020103">
    <property type="entry name" value="PsdUridine_synth_cat_dom_sf"/>
</dbReference>
<dbReference type="AlphaFoldDB" id="A0A3P1WUJ7"/>
<feature type="active site" description="Nucleophile" evidence="4 5">
    <location>
        <position position="53"/>
    </location>
</feature>
<dbReference type="EMBL" id="RQYT01000013">
    <property type="protein sequence ID" value="RRD49716.1"/>
    <property type="molecule type" value="Genomic_DNA"/>
</dbReference>
<dbReference type="EC" id="5.4.99.12" evidence="4"/>
<dbReference type="InterPro" id="IPR020095">
    <property type="entry name" value="PsdUridine_synth_TruA_C"/>
</dbReference>
<dbReference type="InterPro" id="IPR001406">
    <property type="entry name" value="PsdUridine_synth_TruA"/>
</dbReference>
<feature type="domain" description="Pseudouridine synthase I TruA alpha/beta" evidence="8">
    <location>
        <begin position="144"/>
        <end position="246"/>
    </location>
</feature>
<accession>A0A3P1WUJ7</accession>
<dbReference type="InterPro" id="IPR020097">
    <property type="entry name" value="PsdUridine_synth_TruA_a/b_dom"/>
</dbReference>
<comment type="caution">
    <text evidence="4">Lacks conserved residue(s) required for the propagation of feature annotation.</text>
</comment>
<dbReference type="GO" id="GO:0003723">
    <property type="term" value="F:RNA binding"/>
    <property type="evidence" value="ECO:0007669"/>
    <property type="project" value="InterPro"/>
</dbReference>
<dbReference type="FunFam" id="3.30.70.580:FF:000001">
    <property type="entry name" value="tRNA pseudouridine synthase A"/>
    <property type="match status" value="1"/>
</dbReference>
<reference evidence="9 10" key="1">
    <citation type="submission" date="2018-11" db="EMBL/GenBank/DDBJ databases">
        <title>Genomes From Bacteria Associated with the Canine Oral Cavity: a Test Case for Automated Genome-Based Taxonomic Assignment.</title>
        <authorList>
            <person name="Coil D.A."/>
            <person name="Jospin G."/>
            <person name="Darling A.E."/>
            <person name="Wallis C."/>
            <person name="Davis I.J."/>
            <person name="Harris S."/>
            <person name="Eisen J.A."/>
            <person name="Holcombe L.J."/>
            <person name="O'Flynn C."/>
        </authorList>
    </citation>
    <scope>NUCLEOTIDE SEQUENCE [LARGE SCALE GENOMIC DNA]</scope>
    <source>
        <strain evidence="9 10">OH2822_COT-296</strain>
    </source>
</reference>
<dbReference type="RefSeq" id="WP_125227841.1">
    <property type="nucleotide sequence ID" value="NZ_RQYT01000013.1"/>
</dbReference>